<sequence>MKKFHKYYTKPCDVGLKFSVQRLRSQLCIPNVSFLKSKSDLLPKFHMLMISLLQLLIKKVVGINNYEKLSLEFLGEHRKVTGICKVMHFFSKVFQVYIIVIGSNTDEQRERSKTFNEAQKEVA</sequence>
<protein>
    <submittedName>
        <fullName evidence="1">Uncharacterized protein</fullName>
    </submittedName>
</protein>
<accession>A0A4Y2E413</accession>
<reference evidence="1 2" key="1">
    <citation type="journal article" date="2019" name="Sci. Rep.">
        <title>Orb-weaving spider Araneus ventricosus genome elucidates the spidroin gene catalogue.</title>
        <authorList>
            <person name="Kono N."/>
            <person name="Nakamura H."/>
            <person name="Ohtoshi R."/>
            <person name="Moran D.A.P."/>
            <person name="Shinohara A."/>
            <person name="Yoshida Y."/>
            <person name="Fujiwara M."/>
            <person name="Mori M."/>
            <person name="Tomita M."/>
            <person name="Arakawa K."/>
        </authorList>
    </citation>
    <scope>NUCLEOTIDE SEQUENCE [LARGE SCALE GENOMIC DNA]</scope>
</reference>
<proteinExistence type="predicted"/>
<evidence type="ECO:0000313" key="2">
    <source>
        <dbReference type="Proteomes" id="UP000499080"/>
    </source>
</evidence>
<dbReference type="Proteomes" id="UP000499080">
    <property type="component" value="Unassembled WGS sequence"/>
</dbReference>
<name>A0A4Y2E413_ARAVE</name>
<comment type="caution">
    <text evidence="1">The sequence shown here is derived from an EMBL/GenBank/DDBJ whole genome shotgun (WGS) entry which is preliminary data.</text>
</comment>
<dbReference type="EMBL" id="BGPR01000501">
    <property type="protein sequence ID" value="GBM23641.1"/>
    <property type="molecule type" value="Genomic_DNA"/>
</dbReference>
<keyword evidence="2" id="KW-1185">Reference proteome</keyword>
<gene>
    <name evidence="1" type="ORF">AVEN_117391_1</name>
</gene>
<dbReference type="AlphaFoldDB" id="A0A4Y2E413"/>
<organism evidence="1 2">
    <name type="scientific">Araneus ventricosus</name>
    <name type="common">Orbweaver spider</name>
    <name type="synonym">Epeira ventricosa</name>
    <dbReference type="NCBI Taxonomy" id="182803"/>
    <lineage>
        <taxon>Eukaryota</taxon>
        <taxon>Metazoa</taxon>
        <taxon>Ecdysozoa</taxon>
        <taxon>Arthropoda</taxon>
        <taxon>Chelicerata</taxon>
        <taxon>Arachnida</taxon>
        <taxon>Araneae</taxon>
        <taxon>Araneomorphae</taxon>
        <taxon>Entelegynae</taxon>
        <taxon>Araneoidea</taxon>
        <taxon>Araneidae</taxon>
        <taxon>Araneus</taxon>
    </lineage>
</organism>
<evidence type="ECO:0000313" key="1">
    <source>
        <dbReference type="EMBL" id="GBM23641.1"/>
    </source>
</evidence>